<feature type="transmembrane region" description="Helical" evidence="6">
    <location>
        <begin position="71"/>
        <end position="94"/>
    </location>
</feature>
<evidence type="ECO:0000256" key="2">
    <source>
        <dbReference type="ARBA" id="ARBA00022448"/>
    </source>
</evidence>
<evidence type="ECO:0000259" key="7">
    <source>
        <dbReference type="PROSITE" id="PS50850"/>
    </source>
</evidence>
<feature type="transmembrane region" description="Helical" evidence="6">
    <location>
        <begin position="470"/>
        <end position="493"/>
    </location>
</feature>
<protein>
    <recommendedName>
        <fullName evidence="7">Major facilitator superfamily (MFS) profile domain-containing protein</fullName>
    </recommendedName>
</protein>
<accession>A0A0D1YH89</accession>
<dbReference type="Pfam" id="PF07690">
    <property type="entry name" value="MFS_1"/>
    <property type="match status" value="1"/>
</dbReference>
<dbReference type="SUPFAM" id="SSF103473">
    <property type="entry name" value="MFS general substrate transporter"/>
    <property type="match status" value="1"/>
</dbReference>
<evidence type="ECO:0000256" key="1">
    <source>
        <dbReference type="ARBA" id="ARBA00004141"/>
    </source>
</evidence>
<dbReference type="InterPro" id="IPR011701">
    <property type="entry name" value="MFS"/>
</dbReference>
<dbReference type="GO" id="GO:0016020">
    <property type="term" value="C:membrane"/>
    <property type="evidence" value="ECO:0007669"/>
    <property type="project" value="UniProtKB-SubCell"/>
</dbReference>
<sequence length="558" mass="62118">MFGLAAFSETKTAVEAEGIYIGGWSIRRALWPKTVDGKHDSSQDRVEHVAAVQDWDAAEEAALVRKLDCRVLLPCCIIYFLAYLDRANMGFVNIMHSGTKDSFEESLHLKGTDFNWSVSITYFMVTVLLMPSNLVMKRFGAKKYFPVIMVLFGTIVMTIAAVKNVQGLLTARFFLGIPEAGVVPTSIMYFSFWYKPTERALRIGIFHAANSLASGVGGFLAVAIDKLDGRAGLESWRWLFIIEGLLPIVMALPVHFLLLTFPETSPALTDRERHIAINRFGRGSTRSTDVTWEWRTFFAVMKRPSTYVFFVSYICLLIVAVALGTFLPTILKVFAKFSSTKANEYSSAVYFAAIVVYAFWSWHSDWTRDRIWHYIIPAFFAIPCFAVWTYVGVHQSFSGIKPISLYGLAFLGNLVSIAQPAALSYRSTTLYGASEQAVGGAIAVSSLSIASIIGPQIFPSEDAPWYVPGFAAASSTIAFAIVSFASLPVWLLLEARARKKKTGHAMPLRAMEDSEHAMVSAAALERLHEQNMMENKIDVETPRHVEEIPMETPSKHLE</sequence>
<dbReference type="Gene3D" id="1.20.1250.20">
    <property type="entry name" value="MFS general substrate transporter like domains"/>
    <property type="match status" value="2"/>
</dbReference>
<evidence type="ECO:0000313" key="9">
    <source>
        <dbReference type="Proteomes" id="UP000053599"/>
    </source>
</evidence>
<dbReference type="PANTHER" id="PTHR43791">
    <property type="entry name" value="PERMEASE-RELATED"/>
    <property type="match status" value="1"/>
</dbReference>
<reference evidence="8 9" key="1">
    <citation type="submission" date="2015-01" db="EMBL/GenBank/DDBJ databases">
        <title>The Genome Sequence of Exophiala sideris CBS121828.</title>
        <authorList>
            <consortium name="The Broad Institute Genomics Platform"/>
            <person name="Cuomo C."/>
            <person name="de Hoog S."/>
            <person name="Gorbushina A."/>
            <person name="Stielow B."/>
            <person name="Teixiera M."/>
            <person name="Abouelleil A."/>
            <person name="Chapman S.B."/>
            <person name="Priest M."/>
            <person name="Young S.K."/>
            <person name="Wortman J."/>
            <person name="Nusbaum C."/>
            <person name="Birren B."/>
        </authorList>
    </citation>
    <scope>NUCLEOTIDE SEQUENCE [LARGE SCALE GENOMIC DNA]</scope>
    <source>
        <strain evidence="8 9">CBS 121828</strain>
    </source>
</reference>
<keyword evidence="2" id="KW-0813">Transport</keyword>
<feature type="transmembrane region" description="Helical" evidence="6">
    <location>
        <begin position="144"/>
        <end position="161"/>
    </location>
</feature>
<proteinExistence type="predicted"/>
<evidence type="ECO:0000256" key="3">
    <source>
        <dbReference type="ARBA" id="ARBA00022692"/>
    </source>
</evidence>
<name>A0A0D1YH89_9EURO</name>
<evidence type="ECO:0000256" key="6">
    <source>
        <dbReference type="SAM" id="Phobius"/>
    </source>
</evidence>
<feature type="transmembrane region" description="Helical" evidence="6">
    <location>
        <begin position="371"/>
        <end position="391"/>
    </location>
</feature>
<comment type="subcellular location">
    <subcellularLocation>
        <location evidence="1">Membrane</location>
        <topology evidence="1">Multi-pass membrane protein</topology>
    </subcellularLocation>
</comment>
<feature type="transmembrane region" description="Helical" evidence="6">
    <location>
        <begin position="204"/>
        <end position="224"/>
    </location>
</feature>
<organism evidence="8 9">
    <name type="scientific">Exophiala sideris</name>
    <dbReference type="NCBI Taxonomy" id="1016849"/>
    <lineage>
        <taxon>Eukaryota</taxon>
        <taxon>Fungi</taxon>
        <taxon>Dikarya</taxon>
        <taxon>Ascomycota</taxon>
        <taxon>Pezizomycotina</taxon>
        <taxon>Eurotiomycetes</taxon>
        <taxon>Chaetothyriomycetidae</taxon>
        <taxon>Chaetothyriales</taxon>
        <taxon>Herpotrichiellaceae</taxon>
        <taxon>Exophiala</taxon>
    </lineage>
</organism>
<evidence type="ECO:0000256" key="5">
    <source>
        <dbReference type="ARBA" id="ARBA00023136"/>
    </source>
</evidence>
<keyword evidence="5 6" id="KW-0472">Membrane</keyword>
<feature type="transmembrane region" description="Helical" evidence="6">
    <location>
        <begin position="403"/>
        <end position="425"/>
    </location>
</feature>
<evidence type="ECO:0000313" key="8">
    <source>
        <dbReference type="EMBL" id="KIV82207.1"/>
    </source>
</evidence>
<feature type="transmembrane region" description="Helical" evidence="6">
    <location>
        <begin position="307"/>
        <end position="327"/>
    </location>
</feature>
<evidence type="ECO:0000256" key="4">
    <source>
        <dbReference type="ARBA" id="ARBA00022989"/>
    </source>
</evidence>
<dbReference type="InterPro" id="IPR036259">
    <property type="entry name" value="MFS_trans_sf"/>
</dbReference>
<feature type="transmembrane region" description="Helical" evidence="6">
    <location>
        <begin position="114"/>
        <end position="132"/>
    </location>
</feature>
<feature type="transmembrane region" description="Helical" evidence="6">
    <location>
        <begin position="347"/>
        <end position="364"/>
    </location>
</feature>
<dbReference type="AlphaFoldDB" id="A0A0D1YH89"/>
<feature type="transmembrane region" description="Helical" evidence="6">
    <location>
        <begin position="437"/>
        <end position="458"/>
    </location>
</feature>
<keyword evidence="4 6" id="KW-1133">Transmembrane helix</keyword>
<feature type="transmembrane region" description="Helical" evidence="6">
    <location>
        <begin position="173"/>
        <end position="192"/>
    </location>
</feature>
<dbReference type="EMBL" id="KN846952">
    <property type="protein sequence ID" value="KIV82207.1"/>
    <property type="molecule type" value="Genomic_DNA"/>
</dbReference>
<gene>
    <name evidence="8" type="ORF">PV11_04334</name>
</gene>
<dbReference type="Proteomes" id="UP000053599">
    <property type="component" value="Unassembled WGS sequence"/>
</dbReference>
<feature type="transmembrane region" description="Helical" evidence="6">
    <location>
        <begin position="236"/>
        <end position="261"/>
    </location>
</feature>
<dbReference type="GO" id="GO:0022857">
    <property type="term" value="F:transmembrane transporter activity"/>
    <property type="evidence" value="ECO:0007669"/>
    <property type="project" value="InterPro"/>
</dbReference>
<dbReference type="HOGENOM" id="CLU_001265_0_1_1"/>
<keyword evidence="3 6" id="KW-0812">Transmembrane</keyword>
<feature type="domain" description="Major facilitator superfamily (MFS) profile" evidence="7">
    <location>
        <begin position="71"/>
        <end position="498"/>
    </location>
</feature>
<dbReference type="PROSITE" id="PS50850">
    <property type="entry name" value="MFS"/>
    <property type="match status" value="1"/>
</dbReference>
<dbReference type="OrthoDB" id="4111173at2759"/>
<dbReference type="PANTHER" id="PTHR43791:SF36">
    <property type="entry name" value="TRANSPORTER, PUTATIVE (AFU_ORTHOLOGUE AFUA_6G08340)-RELATED"/>
    <property type="match status" value="1"/>
</dbReference>
<dbReference type="InterPro" id="IPR020846">
    <property type="entry name" value="MFS_dom"/>
</dbReference>